<protein>
    <submittedName>
        <fullName evidence="1">Uncharacterized protein</fullName>
    </submittedName>
</protein>
<evidence type="ECO:0000313" key="2">
    <source>
        <dbReference type="Proteomes" id="UP000188879"/>
    </source>
</evidence>
<evidence type="ECO:0000313" key="1">
    <source>
        <dbReference type="EMBL" id="ONG55913.1"/>
    </source>
</evidence>
<comment type="caution">
    <text evidence="1">The sequence shown here is derived from an EMBL/GenBank/DDBJ whole genome shotgun (WGS) entry which is preliminary data.</text>
</comment>
<sequence length="66" mass="7452">MAQKQEVAMFFRKQPAKDLVSERRVAALAADRARDDAVLSDRAETQAAWNSYGERSTLSMGSYGRW</sequence>
<name>A0A1V2H6K6_9PROT</name>
<gene>
    <name evidence="1" type="ORF">BKE38_07540</name>
</gene>
<proteinExistence type="predicted"/>
<keyword evidence="2" id="KW-1185">Reference proteome</keyword>
<organism evidence="1 2">
    <name type="scientific">Teichococcus deserti</name>
    <dbReference type="NCBI Taxonomy" id="1817963"/>
    <lineage>
        <taxon>Bacteria</taxon>
        <taxon>Pseudomonadati</taxon>
        <taxon>Pseudomonadota</taxon>
        <taxon>Alphaproteobacteria</taxon>
        <taxon>Acetobacterales</taxon>
        <taxon>Roseomonadaceae</taxon>
        <taxon>Roseomonas</taxon>
    </lineage>
</organism>
<dbReference type="Proteomes" id="UP000188879">
    <property type="component" value="Unassembled WGS sequence"/>
</dbReference>
<dbReference type="AlphaFoldDB" id="A0A1V2H6K6"/>
<dbReference type="EMBL" id="MLCO01000060">
    <property type="protein sequence ID" value="ONG55913.1"/>
    <property type="molecule type" value="Genomic_DNA"/>
</dbReference>
<accession>A0A1V2H6K6</accession>
<reference evidence="1 2" key="1">
    <citation type="submission" date="2016-10" db="EMBL/GenBank/DDBJ databases">
        <title>Draft Genome sequence of Roseomonas sp. strain M3.</title>
        <authorList>
            <person name="Subhash Y."/>
            <person name="Lee S."/>
        </authorList>
    </citation>
    <scope>NUCLEOTIDE SEQUENCE [LARGE SCALE GENOMIC DNA]</scope>
    <source>
        <strain evidence="1 2">M3</strain>
    </source>
</reference>